<sequence length="61" mass="6160">MRIHRKELLITASLILAVVLGLAAQVFITSAEGDLLFLGAVPATPGAGGAPVLAMGSHLLP</sequence>
<dbReference type="Proteomes" id="UP000077748">
    <property type="component" value="Chromosome"/>
</dbReference>
<protein>
    <submittedName>
        <fullName evidence="1">Uncharacterized protein</fullName>
    </submittedName>
</protein>
<gene>
    <name evidence="1" type="ORF">A9C11_14980</name>
</gene>
<accession>A0A1A9KBN1</accession>
<reference evidence="1 2" key="1">
    <citation type="submission" date="2016-05" db="EMBL/GenBank/DDBJ databases">
        <title>Genome Sequence of Pseudomonas citronellolis Strain SJTE-3, an Estrogens and Persistent Organic Pollutants degradation strain.</title>
        <authorList>
            <person name="Liang R."/>
        </authorList>
    </citation>
    <scope>NUCLEOTIDE SEQUENCE [LARGE SCALE GENOMIC DNA]</scope>
    <source>
        <strain evidence="1 2">SJTE-3</strain>
    </source>
</reference>
<name>A0A1A9KBN1_9PSED</name>
<dbReference type="RefSeq" id="WP_064583109.1">
    <property type="nucleotide sequence ID" value="NZ_CP015878.1"/>
</dbReference>
<dbReference type="AlphaFoldDB" id="A0A1A9KBN1"/>
<evidence type="ECO:0000313" key="1">
    <source>
        <dbReference type="EMBL" id="ANI15206.1"/>
    </source>
</evidence>
<dbReference type="EMBL" id="CP015878">
    <property type="protein sequence ID" value="ANI15206.1"/>
    <property type="molecule type" value="Genomic_DNA"/>
</dbReference>
<organism evidence="1 2">
    <name type="scientific">Pseudomonas citronellolis</name>
    <dbReference type="NCBI Taxonomy" id="53408"/>
    <lineage>
        <taxon>Bacteria</taxon>
        <taxon>Pseudomonadati</taxon>
        <taxon>Pseudomonadota</taxon>
        <taxon>Gammaproteobacteria</taxon>
        <taxon>Pseudomonadales</taxon>
        <taxon>Pseudomonadaceae</taxon>
        <taxon>Pseudomonas</taxon>
    </lineage>
</organism>
<proteinExistence type="predicted"/>
<evidence type="ECO:0000313" key="2">
    <source>
        <dbReference type="Proteomes" id="UP000077748"/>
    </source>
</evidence>